<organism evidence="1 2">
    <name type="scientific">Vermiconidia calcicola</name>
    <dbReference type="NCBI Taxonomy" id="1690605"/>
    <lineage>
        <taxon>Eukaryota</taxon>
        <taxon>Fungi</taxon>
        <taxon>Dikarya</taxon>
        <taxon>Ascomycota</taxon>
        <taxon>Pezizomycotina</taxon>
        <taxon>Dothideomycetes</taxon>
        <taxon>Dothideomycetidae</taxon>
        <taxon>Mycosphaerellales</taxon>
        <taxon>Extremaceae</taxon>
        <taxon>Vermiconidia</taxon>
    </lineage>
</organism>
<sequence>MAASRALLKEISILKGVLEAHNLILTTNRLSALAVSDMDDNHRTGDDADNTVHTPDEQDTRDRPEEDITSIIGVLLGESQPSDVILPIISGQRIQIIDNTGPEDAESQIQDWWNDHLTSLRSLTQRVQEGSAGWTTIEEVQRNIQFVERILEEGARMGPSTELMDPSPPLLSTLFQQRAPTPSPISSRRSSVLSDSPVSDAARSEQSEYDDDDNDDNDDGIAWLSYEGRLIMSTAGTILPAQGCVELYVSEGAGGAPRRLGVHLCRG</sequence>
<protein>
    <submittedName>
        <fullName evidence="1">Uncharacterized protein</fullName>
    </submittedName>
</protein>
<reference evidence="1" key="1">
    <citation type="submission" date="2023-07" db="EMBL/GenBank/DDBJ databases">
        <title>Black Yeasts Isolated from many extreme environments.</title>
        <authorList>
            <person name="Coleine C."/>
            <person name="Stajich J.E."/>
            <person name="Selbmann L."/>
        </authorList>
    </citation>
    <scope>NUCLEOTIDE SEQUENCE</scope>
    <source>
        <strain evidence="1">CCFEE 5714</strain>
    </source>
</reference>
<comment type="caution">
    <text evidence="1">The sequence shown here is derived from an EMBL/GenBank/DDBJ whole genome shotgun (WGS) entry which is preliminary data.</text>
</comment>
<gene>
    <name evidence="1" type="ORF">LTR37_006401</name>
</gene>
<dbReference type="EMBL" id="JAUTXU010000042">
    <property type="protein sequence ID" value="KAK3716505.1"/>
    <property type="molecule type" value="Genomic_DNA"/>
</dbReference>
<keyword evidence="2" id="KW-1185">Reference proteome</keyword>
<name>A0ACC3NJB6_9PEZI</name>
<dbReference type="Proteomes" id="UP001281147">
    <property type="component" value="Unassembled WGS sequence"/>
</dbReference>
<accession>A0ACC3NJB6</accession>
<evidence type="ECO:0000313" key="2">
    <source>
        <dbReference type="Proteomes" id="UP001281147"/>
    </source>
</evidence>
<evidence type="ECO:0000313" key="1">
    <source>
        <dbReference type="EMBL" id="KAK3716505.1"/>
    </source>
</evidence>
<proteinExistence type="predicted"/>